<dbReference type="eggNOG" id="ENOG50315DJ">
    <property type="taxonomic scope" value="Bacteria"/>
</dbReference>
<evidence type="ECO:0000313" key="2">
    <source>
        <dbReference type="Proteomes" id="UP000003113"/>
    </source>
</evidence>
<accession>H0FAD4</accession>
<comment type="caution">
    <text evidence="1">The sequence shown here is derived from an EMBL/GenBank/DDBJ whole genome shotgun (WGS) entry which is preliminary data.</text>
</comment>
<dbReference type="AlphaFoldDB" id="H0FAD4"/>
<dbReference type="RefSeq" id="WP_008164937.1">
    <property type="nucleotide sequence ID" value="NZ_AGUF01000057.1"/>
</dbReference>
<keyword evidence="2" id="KW-1185">Reference proteome</keyword>
<dbReference type="EMBL" id="AGUF01000057">
    <property type="protein sequence ID" value="EHK64765.1"/>
    <property type="molecule type" value="Genomic_DNA"/>
</dbReference>
<reference evidence="1 2" key="1">
    <citation type="journal article" date="2012" name="J. Bacteriol.">
        <title>Genome sequence of the highly efficient arsenite-oxidizing bacterium Achromobacter arsenitoxydans SY8.</title>
        <authorList>
            <person name="Li X."/>
            <person name="Hu Y."/>
            <person name="Gong J."/>
            <person name="Lin Y."/>
            <person name="Johnstone L."/>
            <person name="Rensing C."/>
            <person name="Wang G."/>
        </authorList>
    </citation>
    <scope>NUCLEOTIDE SEQUENCE [LARGE SCALE GENOMIC DNA]</scope>
    <source>
        <strain evidence="1 2">SY8</strain>
    </source>
</reference>
<dbReference type="PATRIC" id="fig|477184.5.peg.3587"/>
<gene>
    <name evidence="1" type="ORF">KYC_18180</name>
</gene>
<proteinExistence type="predicted"/>
<protein>
    <submittedName>
        <fullName evidence="1">Uncharacterized protein</fullName>
    </submittedName>
</protein>
<dbReference type="Proteomes" id="UP000003113">
    <property type="component" value="Unassembled WGS sequence"/>
</dbReference>
<name>H0FAD4_9BURK</name>
<evidence type="ECO:0000313" key="1">
    <source>
        <dbReference type="EMBL" id="EHK64765.1"/>
    </source>
</evidence>
<organism evidence="1 2">
    <name type="scientific">Achromobacter arsenitoxydans SY8</name>
    <dbReference type="NCBI Taxonomy" id="477184"/>
    <lineage>
        <taxon>Bacteria</taxon>
        <taxon>Pseudomonadati</taxon>
        <taxon>Pseudomonadota</taxon>
        <taxon>Betaproteobacteria</taxon>
        <taxon>Burkholderiales</taxon>
        <taxon>Alcaligenaceae</taxon>
        <taxon>Achromobacter</taxon>
    </lineage>
</organism>
<sequence length="95" mass="10843">MRCSVIRTHYLGQKRRDNDPAPAVIGTVHMYSVTRDDLRRQITVMTMDGLAKFGGMQKGAIPDLLEPELLTFASDRGMMVCGFEEIDGRRYYQGW</sequence>